<dbReference type="Gene3D" id="1.25.10.10">
    <property type="entry name" value="Leucine-rich Repeat Variant"/>
    <property type="match status" value="1"/>
</dbReference>
<evidence type="ECO:0000259" key="2">
    <source>
        <dbReference type="Pfam" id="PF12348"/>
    </source>
</evidence>
<proteinExistence type="predicted"/>
<protein>
    <recommendedName>
        <fullName evidence="2">CLASP N-terminal domain-containing protein</fullName>
    </recommendedName>
</protein>
<dbReference type="EMBL" id="MU069443">
    <property type="protein sequence ID" value="KAF5843383.1"/>
    <property type="molecule type" value="Genomic_DNA"/>
</dbReference>
<feature type="compositionally biased region" description="Low complexity" evidence="1">
    <location>
        <begin position="362"/>
        <end position="375"/>
    </location>
</feature>
<comment type="caution">
    <text evidence="3">The sequence shown here is derived from an EMBL/GenBank/DDBJ whole genome shotgun (WGS) entry which is preliminary data.</text>
</comment>
<feature type="region of interest" description="Disordered" evidence="1">
    <location>
        <begin position="267"/>
        <end position="379"/>
    </location>
</feature>
<dbReference type="Pfam" id="PF12348">
    <property type="entry name" value="CLASP_N"/>
    <property type="match status" value="1"/>
</dbReference>
<dbReference type="Proteomes" id="UP000815325">
    <property type="component" value="Unassembled WGS sequence"/>
</dbReference>
<evidence type="ECO:0000256" key="1">
    <source>
        <dbReference type="SAM" id="MobiDB-lite"/>
    </source>
</evidence>
<dbReference type="InterPro" id="IPR024395">
    <property type="entry name" value="CLASP_N_dom"/>
</dbReference>
<dbReference type="InterPro" id="IPR016024">
    <property type="entry name" value="ARM-type_fold"/>
</dbReference>
<dbReference type="InterPro" id="IPR011989">
    <property type="entry name" value="ARM-like"/>
</dbReference>
<gene>
    <name evidence="3" type="ORF">DUNSADRAFT_16883</name>
</gene>
<organism evidence="3 4">
    <name type="scientific">Dunaliella salina</name>
    <name type="common">Green alga</name>
    <name type="synonym">Protococcus salinus</name>
    <dbReference type="NCBI Taxonomy" id="3046"/>
    <lineage>
        <taxon>Eukaryota</taxon>
        <taxon>Viridiplantae</taxon>
        <taxon>Chlorophyta</taxon>
        <taxon>core chlorophytes</taxon>
        <taxon>Chlorophyceae</taxon>
        <taxon>CS clade</taxon>
        <taxon>Chlamydomonadales</taxon>
        <taxon>Dunaliellaceae</taxon>
        <taxon>Dunaliella</taxon>
    </lineage>
</organism>
<accession>A0ABQ7H951</accession>
<evidence type="ECO:0000313" key="3">
    <source>
        <dbReference type="EMBL" id="KAF5843383.1"/>
    </source>
</evidence>
<feature type="compositionally biased region" description="Low complexity" evidence="1">
    <location>
        <begin position="341"/>
        <end position="353"/>
    </location>
</feature>
<reference evidence="3" key="1">
    <citation type="submission" date="2017-08" db="EMBL/GenBank/DDBJ databases">
        <authorList>
            <person name="Polle J.E."/>
            <person name="Barry K."/>
            <person name="Cushman J."/>
            <person name="Schmutz J."/>
            <person name="Tran D."/>
            <person name="Hathwaick L.T."/>
            <person name="Yim W.C."/>
            <person name="Jenkins J."/>
            <person name="Mckie-Krisberg Z.M."/>
            <person name="Prochnik S."/>
            <person name="Lindquist E."/>
            <person name="Dockter R.B."/>
            <person name="Adam C."/>
            <person name="Molina H."/>
            <person name="Bunkerborg J."/>
            <person name="Jin E."/>
            <person name="Buchheim M."/>
            <person name="Magnuson J."/>
        </authorList>
    </citation>
    <scope>NUCLEOTIDE SEQUENCE</scope>
    <source>
        <strain evidence="3">CCAP 19/18</strain>
    </source>
</reference>
<evidence type="ECO:0000313" key="4">
    <source>
        <dbReference type="Proteomes" id="UP000815325"/>
    </source>
</evidence>
<name>A0ABQ7H951_DUNSA</name>
<keyword evidence="4" id="KW-1185">Reference proteome</keyword>
<sequence>MAEAADQGIRKLLYHCQTPRAIPMLVHTLKTDKNARIRSSCASYLAQAMETWDVGALGVRADELESGMKTAAQDASAEARQAARALFAGYAQRMPDHASAFLRRLEPWLADKLQAKSGAEQQRKREQPLMNCRTPSAAHAKPFHSFSRPQSAASNPKDEIIIMAPPVPRAATFTPHASTAHPPPQLNHSMTSGHPPGLLGSAAKPRPATAGARPMGLGPARVEQSSGPQELVGGSGGPYLAQGIEPPPKPMTSKARRSSVQAYAANLSHTPAQRVLTTPLPPSRPADAYGAGGPVPYAGNAPASVLPAHRPASSPASSSHHSNSSSVAGGLDAAVPDGSARPSGIGRSSYSGSSHDHHRQPLHTPQQPHQQQQQHARVTMSVPKVTAALLAGPKLWSEKGPLVVVWFARSCVSMKSGESGNQTLELQL</sequence>
<dbReference type="SUPFAM" id="SSF48371">
    <property type="entry name" value="ARM repeat"/>
    <property type="match status" value="1"/>
</dbReference>
<feature type="region of interest" description="Disordered" evidence="1">
    <location>
        <begin position="115"/>
        <end position="154"/>
    </location>
</feature>
<feature type="region of interest" description="Disordered" evidence="1">
    <location>
        <begin position="174"/>
        <end position="196"/>
    </location>
</feature>
<feature type="compositionally biased region" description="Low complexity" evidence="1">
    <location>
        <begin position="285"/>
        <end position="326"/>
    </location>
</feature>
<feature type="domain" description="CLASP N-terminal" evidence="2">
    <location>
        <begin position="2"/>
        <end position="110"/>
    </location>
</feature>